<organism evidence="1 2">
    <name type="scientific">Hibiscus sabdariffa</name>
    <name type="common">roselle</name>
    <dbReference type="NCBI Taxonomy" id="183260"/>
    <lineage>
        <taxon>Eukaryota</taxon>
        <taxon>Viridiplantae</taxon>
        <taxon>Streptophyta</taxon>
        <taxon>Embryophyta</taxon>
        <taxon>Tracheophyta</taxon>
        <taxon>Spermatophyta</taxon>
        <taxon>Magnoliopsida</taxon>
        <taxon>eudicotyledons</taxon>
        <taxon>Gunneridae</taxon>
        <taxon>Pentapetalae</taxon>
        <taxon>rosids</taxon>
        <taxon>malvids</taxon>
        <taxon>Malvales</taxon>
        <taxon>Malvaceae</taxon>
        <taxon>Malvoideae</taxon>
        <taxon>Hibiscus</taxon>
    </lineage>
</organism>
<evidence type="ECO:0000313" key="1">
    <source>
        <dbReference type="EMBL" id="KAK9042386.1"/>
    </source>
</evidence>
<sequence>MVLKNGSHDGDYRGQERSIIKGGGCDDCGNMVKSGGCGIKMNSSGCDTDTDYGGGFRSMVNNSGYGAGYNKGCISILDSRDCGFGCSGGCGSMINNMGLVLDLVKVV</sequence>
<reference evidence="1 2" key="1">
    <citation type="journal article" date="2024" name="G3 (Bethesda)">
        <title>Genome assembly of Hibiscus sabdariffa L. provides insights into metabolisms of medicinal natural products.</title>
        <authorList>
            <person name="Kim T."/>
        </authorList>
    </citation>
    <scope>NUCLEOTIDE SEQUENCE [LARGE SCALE GENOMIC DNA]</scope>
    <source>
        <strain evidence="1">TK-2024</strain>
        <tissue evidence="1">Old leaves</tissue>
    </source>
</reference>
<gene>
    <name evidence="1" type="ORF">V6N11_017461</name>
</gene>
<evidence type="ECO:0000313" key="2">
    <source>
        <dbReference type="Proteomes" id="UP001396334"/>
    </source>
</evidence>
<comment type="caution">
    <text evidence="1">The sequence shown here is derived from an EMBL/GenBank/DDBJ whole genome shotgun (WGS) entry which is preliminary data.</text>
</comment>
<keyword evidence="2" id="KW-1185">Reference proteome</keyword>
<dbReference type="EMBL" id="JBBPBN010000004">
    <property type="protein sequence ID" value="KAK9042386.1"/>
    <property type="molecule type" value="Genomic_DNA"/>
</dbReference>
<proteinExistence type="predicted"/>
<dbReference type="Proteomes" id="UP001396334">
    <property type="component" value="Unassembled WGS sequence"/>
</dbReference>
<name>A0ABR2TY37_9ROSI</name>
<accession>A0ABR2TY37</accession>
<protein>
    <submittedName>
        <fullName evidence="1">Uncharacterized protein</fullName>
    </submittedName>
</protein>